<proteinExistence type="predicted"/>
<gene>
    <name evidence="2" type="ORF">BT63DRAFT_429251</name>
</gene>
<accession>A0A6A6TYI9</accession>
<keyword evidence="3" id="KW-1185">Reference proteome</keyword>
<dbReference type="AlphaFoldDB" id="A0A6A6TYI9"/>
<reference evidence="2" key="1">
    <citation type="journal article" date="2020" name="Stud. Mycol.">
        <title>101 Dothideomycetes genomes: a test case for predicting lifestyles and emergence of pathogens.</title>
        <authorList>
            <person name="Haridas S."/>
            <person name="Albert R."/>
            <person name="Binder M."/>
            <person name="Bloem J."/>
            <person name="Labutti K."/>
            <person name="Salamov A."/>
            <person name="Andreopoulos B."/>
            <person name="Baker S."/>
            <person name="Barry K."/>
            <person name="Bills G."/>
            <person name="Bluhm B."/>
            <person name="Cannon C."/>
            <person name="Castanera R."/>
            <person name="Culley D."/>
            <person name="Daum C."/>
            <person name="Ezra D."/>
            <person name="Gonzalez J."/>
            <person name="Henrissat B."/>
            <person name="Kuo A."/>
            <person name="Liang C."/>
            <person name="Lipzen A."/>
            <person name="Lutzoni F."/>
            <person name="Magnuson J."/>
            <person name="Mondo S."/>
            <person name="Nolan M."/>
            <person name="Ohm R."/>
            <person name="Pangilinan J."/>
            <person name="Park H.-J."/>
            <person name="Ramirez L."/>
            <person name="Alfaro M."/>
            <person name="Sun H."/>
            <person name="Tritt A."/>
            <person name="Yoshinaga Y."/>
            <person name="Zwiers L.-H."/>
            <person name="Turgeon B."/>
            <person name="Goodwin S."/>
            <person name="Spatafora J."/>
            <person name="Crous P."/>
            <person name="Grigoriev I."/>
        </authorList>
    </citation>
    <scope>NUCLEOTIDE SEQUENCE</scope>
    <source>
        <strain evidence="2">CBS 115976</strain>
    </source>
</reference>
<organism evidence="2 3">
    <name type="scientific">Microthyrium microscopicum</name>
    <dbReference type="NCBI Taxonomy" id="703497"/>
    <lineage>
        <taxon>Eukaryota</taxon>
        <taxon>Fungi</taxon>
        <taxon>Dikarya</taxon>
        <taxon>Ascomycota</taxon>
        <taxon>Pezizomycotina</taxon>
        <taxon>Dothideomycetes</taxon>
        <taxon>Dothideomycetes incertae sedis</taxon>
        <taxon>Microthyriales</taxon>
        <taxon>Microthyriaceae</taxon>
        <taxon>Microthyrium</taxon>
    </lineage>
</organism>
<dbReference type="Proteomes" id="UP000799302">
    <property type="component" value="Unassembled WGS sequence"/>
</dbReference>
<keyword evidence="1" id="KW-0732">Signal</keyword>
<sequence>MTCILGLLLALLFDGATLAVLIEDKLAFFTSRRHILDNAWALLLVNVVDSSF</sequence>
<evidence type="ECO:0000256" key="1">
    <source>
        <dbReference type="SAM" id="SignalP"/>
    </source>
</evidence>
<dbReference type="EMBL" id="MU004242">
    <property type="protein sequence ID" value="KAF2664486.1"/>
    <property type="molecule type" value="Genomic_DNA"/>
</dbReference>
<protein>
    <submittedName>
        <fullName evidence="2">Uncharacterized protein</fullName>
    </submittedName>
</protein>
<name>A0A6A6TYI9_9PEZI</name>
<feature type="signal peptide" evidence="1">
    <location>
        <begin position="1"/>
        <end position="19"/>
    </location>
</feature>
<feature type="chain" id="PRO_5025685414" evidence="1">
    <location>
        <begin position="20"/>
        <end position="52"/>
    </location>
</feature>
<evidence type="ECO:0000313" key="2">
    <source>
        <dbReference type="EMBL" id="KAF2664486.1"/>
    </source>
</evidence>
<evidence type="ECO:0000313" key="3">
    <source>
        <dbReference type="Proteomes" id="UP000799302"/>
    </source>
</evidence>